<dbReference type="PANTHER" id="PTHR15241:SF304">
    <property type="entry name" value="RRM DOMAIN-CONTAINING PROTEIN"/>
    <property type="match status" value="1"/>
</dbReference>
<reference evidence="3 4" key="1">
    <citation type="submission" date="2020-02" db="EMBL/GenBank/DDBJ databases">
        <title>Draft genome sequence of Haematococcus lacustris strain NIES-144.</title>
        <authorList>
            <person name="Morimoto D."/>
            <person name="Nakagawa S."/>
            <person name="Yoshida T."/>
            <person name="Sawayama S."/>
        </authorList>
    </citation>
    <scope>NUCLEOTIDE SEQUENCE [LARGE SCALE GENOMIC DNA]</scope>
    <source>
        <strain evidence="3 4">NIES-144</strain>
    </source>
</reference>
<comment type="caution">
    <text evidence="3">The sequence shown here is derived from an EMBL/GenBank/DDBJ whole genome shotgun (WGS) entry which is preliminary data.</text>
</comment>
<accession>A0A699Z6P9</accession>
<name>A0A699Z6P9_HAELA</name>
<dbReference type="PANTHER" id="PTHR15241">
    <property type="entry name" value="TRANSFORMER-2-RELATED"/>
    <property type="match status" value="1"/>
</dbReference>
<dbReference type="Proteomes" id="UP000485058">
    <property type="component" value="Unassembled WGS sequence"/>
</dbReference>
<proteinExistence type="predicted"/>
<gene>
    <name evidence="3" type="ORF">HaLaN_10929</name>
</gene>
<keyword evidence="4" id="KW-1185">Reference proteome</keyword>
<dbReference type="Gene3D" id="3.30.70.330">
    <property type="match status" value="2"/>
</dbReference>
<feature type="non-terminal residue" evidence="3">
    <location>
        <position position="1"/>
    </location>
</feature>
<dbReference type="Pfam" id="PF00076">
    <property type="entry name" value="RRM_1"/>
    <property type="match status" value="2"/>
</dbReference>
<dbReference type="EMBL" id="BLLF01000769">
    <property type="protein sequence ID" value="GFH14809.1"/>
    <property type="molecule type" value="Genomic_DNA"/>
</dbReference>
<organism evidence="3 4">
    <name type="scientific">Haematococcus lacustris</name>
    <name type="common">Green alga</name>
    <name type="synonym">Haematococcus pluvialis</name>
    <dbReference type="NCBI Taxonomy" id="44745"/>
    <lineage>
        <taxon>Eukaryota</taxon>
        <taxon>Viridiplantae</taxon>
        <taxon>Chlorophyta</taxon>
        <taxon>core chlorophytes</taxon>
        <taxon>Chlorophyceae</taxon>
        <taxon>CS clade</taxon>
        <taxon>Chlamydomonadales</taxon>
        <taxon>Haematococcaceae</taxon>
        <taxon>Haematococcus</taxon>
    </lineage>
</organism>
<dbReference type="InterPro" id="IPR035979">
    <property type="entry name" value="RBD_domain_sf"/>
</dbReference>
<evidence type="ECO:0000256" key="1">
    <source>
        <dbReference type="PROSITE-ProRule" id="PRU00176"/>
    </source>
</evidence>
<dbReference type="AlphaFoldDB" id="A0A699Z6P9"/>
<keyword evidence="1" id="KW-0694">RNA-binding</keyword>
<feature type="domain" description="RRM" evidence="2">
    <location>
        <begin position="62"/>
        <end position="124"/>
    </location>
</feature>
<protein>
    <recommendedName>
        <fullName evidence="2">RRM domain-containing protein</fullName>
    </recommendedName>
</protein>
<dbReference type="SUPFAM" id="SSF54928">
    <property type="entry name" value="RNA-binding domain, RBD"/>
    <property type="match status" value="2"/>
</dbReference>
<dbReference type="InterPro" id="IPR012677">
    <property type="entry name" value="Nucleotide-bd_a/b_plait_sf"/>
</dbReference>
<dbReference type="SMART" id="SM00360">
    <property type="entry name" value="RRM"/>
    <property type="match status" value="1"/>
</dbReference>
<feature type="domain" description="RRM" evidence="2">
    <location>
        <begin position="1"/>
        <end position="41"/>
    </location>
</feature>
<feature type="non-terminal residue" evidence="3">
    <location>
        <position position="124"/>
    </location>
</feature>
<sequence>GQSRGFGFVHFEEASTARAAAEAMHGKALEGRTLVVRVRSEPASSGPAPTRLLGPSIHDNVNTMYVTALNATVTEATLRTLFEAYGKVTDVRLIIDKATGMSKGYAFVTMSSPEEMLAAITGAN</sequence>
<evidence type="ECO:0000313" key="3">
    <source>
        <dbReference type="EMBL" id="GFH14809.1"/>
    </source>
</evidence>
<dbReference type="GO" id="GO:0003723">
    <property type="term" value="F:RNA binding"/>
    <property type="evidence" value="ECO:0007669"/>
    <property type="project" value="UniProtKB-UniRule"/>
</dbReference>
<evidence type="ECO:0000313" key="4">
    <source>
        <dbReference type="Proteomes" id="UP000485058"/>
    </source>
</evidence>
<dbReference type="InterPro" id="IPR000504">
    <property type="entry name" value="RRM_dom"/>
</dbReference>
<dbReference type="PROSITE" id="PS50102">
    <property type="entry name" value="RRM"/>
    <property type="match status" value="2"/>
</dbReference>
<evidence type="ECO:0000259" key="2">
    <source>
        <dbReference type="PROSITE" id="PS50102"/>
    </source>
</evidence>